<feature type="transmembrane region" description="Helical" evidence="5">
    <location>
        <begin position="194"/>
        <end position="218"/>
    </location>
</feature>
<comment type="catalytic activity">
    <reaction evidence="5">
        <text>a quinone + NADH + 5 H(+)(in) = a quinol + NAD(+) + 4 H(+)(out)</text>
        <dbReference type="Rhea" id="RHEA:57888"/>
        <dbReference type="ChEBI" id="CHEBI:15378"/>
        <dbReference type="ChEBI" id="CHEBI:24646"/>
        <dbReference type="ChEBI" id="CHEBI:57540"/>
        <dbReference type="ChEBI" id="CHEBI:57945"/>
        <dbReference type="ChEBI" id="CHEBI:132124"/>
    </reaction>
</comment>
<feature type="transmembrane region" description="Helical" evidence="5">
    <location>
        <begin position="164"/>
        <end position="182"/>
    </location>
</feature>
<feature type="transmembrane region" description="Helical" evidence="5">
    <location>
        <begin position="488"/>
        <end position="514"/>
    </location>
</feature>
<dbReference type="GO" id="GO:0050136">
    <property type="term" value="F:NADH dehydrogenase (quinone) (non-electrogenic) activity"/>
    <property type="evidence" value="ECO:0007669"/>
    <property type="project" value="UniProtKB-UniRule"/>
</dbReference>
<dbReference type="GO" id="GO:0042773">
    <property type="term" value="P:ATP synthesis coupled electron transport"/>
    <property type="evidence" value="ECO:0007669"/>
    <property type="project" value="InterPro"/>
</dbReference>
<evidence type="ECO:0000256" key="5">
    <source>
        <dbReference type="HAMAP-Rule" id="MF_00445"/>
    </source>
</evidence>
<feature type="transmembrane region" description="Helical" evidence="5">
    <location>
        <begin position="445"/>
        <end position="467"/>
    </location>
</feature>
<dbReference type="OrthoDB" id="9811718at2"/>
<sequence length="522" mass="55140">MNNLPVDEFVAPTIAWVSLLPIIIVLGGAVVAVLAEALAPVRLRRAMGIGIALVSTMGAASVLALRWIPVAAAPQSLGEYIEDPLTLAAQFILAVLGFFAVLVIADRSEIGDGAFAGQPSDRPGSHEEELTDAKNYQRTEIFSLVLFSLGGMMVFPAANSFIALFVALEVMSLPLYILAATARRRRQLSQEAALKYFLLGAFASGFMLMGSALLYGFSGSLTITQVATAIPSMVNMDWLLFIGVFMVMVGLLFKVGAAPFHAWTPDVYTGAPTPVTGFMAAAVKVAAFAAMLRFYQVVAGALQWELSWVLVGIAALTMLVGTFAGLVQTDIKRMLAYSSIAHAGFILLGVFSLVQGSSGNVLFYLLTYGLATVGAFGVVSLVRRQDSEGAIGAEVTDFTRWSGLGRTNPVVAGAFLVFLLSFAGIPLTAGFIGKFVVFADAFAGGWGYLVGLALACSAVTAFFYFRVVRVLFFEEPTGEVVIVRSEGLSTVAIIVAALGTIVLGLFPAPVLSLLNQVVVLLP</sequence>
<evidence type="ECO:0000256" key="4">
    <source>
        <dbReference type="ARBA" id="ARBA00023136"/>
    </source>
</evidence>
<dbReference type="GO" id="GO:0012505">
    <property type="term" value="C:endomembrane system"/>
    <property type="evidence" value="ECO:0007669"/>
    <property type="project" value="UniProtKB-SubCell"/>
</dbReference>
<organism evidence="8 9">
    <name type="scientific">Schaalia canis</name>
    <dbReference type="NCBI Taxonomy" id="100469"/>
    <lineage>
        <taxon>Bacteria</taxon>
        <taxon>Bacillati</taxon>
        <taxon>Actinomycetota</taxon>
        <taxon>Actinomycetes</taxon>
        <taxon>Actinomycetales</taxon>
        <taxon>Actinomycetaceae</taxon>
        <taxon>Schaalia</taxon>
    </lineage>
</organism>
<dbReference type="Pfam" id="PF00361">
    <property type="entry name" value="Proton_antipo_M"/>
    <property type="match status" value="1"/>
</dbReference>
<dbReference type="GO" id="GO:0005886">
    <property type="term" value="C:plasma membrane"/>
    <property type="evidence" value="ECO:0007669"/>
    <property type="project" value="UniProtKB-SubCell"/>
</dbReference>
<feature type="transmembrane region" description="Helical" evidence="5">
    <location>
        <begin position="307"/>
        <end position="327"/>
    </location>
</feature>
<dbReference type="NCBIfam" id="NF004441">
    <property type="entry name" value="PRK05777.1-4"/>
    <property type="match status" value="1"/>
</dbReference>
<dbReference type="EC" id="7.1.1.-" evidence="5"/>
<keyword evidence="3 5" id="KW-1133">Transmembrane helix</keyword>
<proteinExistence type="inferred from homology"/>
<comment type="subunit">
    <text evidence="5">NDH-1 is composed of 14 different subunits. Subunits NuoA, H, J, K, L, M, N constitute the membrane sector of the complex.</text>
</comment>
<dbReference type="HAMAP" id="MF_00445">
    <property type="entry name" value="NDH1_NuoN_1"/>
    <property type="match status" value="1"/>
</dbReference>
<comment type="subcellular location">
    <subcellularLocation>
        <location evidence="5">Cell membrane</location>
        <topology evidence="5">Multi-pass membrane protein</topology>
    </subcellularLocation>
    <subcellularLocation>
        <location evidence="1">Endomembrane system</location>
        <topology evidence="1">Multi-pass membrane protein</topology>
    </subcellularLocation>
    <subcellularLocation>
        <location evidence="6">Membrane</location>
        <topology evidence="6">Multi-pass membrane protein</topology>
    </subcellularLocation>
</comment>
<keyword evidence="2 5" id="KW-0812">Transmembrane</keyword>
<keyword evidence="5" id="KW-1003">Cell membrane</keyword>
<feature type="transmembrane region" description="Helical" evidence="5">
    <location>
        <begin position="275"/>
        <end position="295"/>
    </location>
</feature>
<keyword evidence="9" id="KW-1185">Reference proteome</keyword>
<feature type="transmembrane region" description="Helical" evidence="5">
    <location>
        <begin position="410"/>
        <end position="433"/>
    </location>
</feature>
<dbReference type="RefSeq" id="WP_124869630.1">
    <property type="nucleotide sequence ID" value="NZ_RQZF01000003.1"/>
</dbReference>
<dbReference type="EMBL" id="RQZF01000003">
    <property type="protein sequence ID" value="RRC95678.1"/>
    <property type="molecule type" value="Genomic_DNA"/>
</dbReference>
<dbReference type="GO" id="GO:0048038">
    <property type="term" value="F:quinone binding"/>
    <property type="evidence" value="ECO:0007669"/>
    <property type="project" value="UniProtKB-KW"/>
</dbReference>
<feature type="transmembrane region" description="Helical" evidence="5">
    <location>
        <begin position="88"/>
        <end position="105"/>
    </location>
</feature>
<name>A0A3P1SEV1_9ACTO</name>
<feature type="transmembrane region" description="Helical" evidence="5">
    <location>
        <begin position="238"/>
        <end position="263"/>
    </location>
</feature>
<keyword evidence="5" id="KW-0813">Transport</keyword>
<feature type="transmembrane region" description="Helical" evidence="5">
    <location>
        <begin position="141"/>
        <end position="158"/>
    </location>
</feature>
<dbReference type="AlphaFoldDB" id="A0A3P1SEV1"/>
<protein>
    <recommendedName>
        <fullName evidence="5">NADH-quinone oxidoreductase subunit N</fullName>
        <ecNumber evidence="5">7.1.1.-</ecNumber>
    </recommendedName>
    <alternativeName>
        <fullName evidence="5">NADH dehydrogenase I subunit N</fullName>
    </alternativeName>
    <alternativeName>
        <fullName evidence="5">NDH-1 subunit N</fullName>
    </alternativeName>
</protein>
<dbReference type="InterPro" id="IPR010096">
    <property type="entry name" value="NADH-Q_OxRdtase_suN/2"/>
</dbReference>
<keyword evidence="4 5" id="KW-0472">Membrane</keyword>
<comment type="caution">
    <text evidence="8">The sequence shown here is derived from an EMBL/GenBank/DDBJ whole genome shotgun (WGS) entry which is preliminary data.</text>
</comment>
<gene>
    <name evidence="5 8" type="primary">nuoN</name>
    <name evidence="8" type="ORF">EII11_05300</name>
</gene>
<keyword evidence="5" id="KW-0520">NAD</keyword>
<evidence type="ECO:0000256" key="6">
    <source>
        <dbReference type="RuleBase" id="RU000320"/>
    </source>
</evidence>
<evidence type="ECO:0000256" key="3">
    <source>
        <dbReference type="ARBA" id="ARBA00022989"/>
    </source>
</evidence>
<dbReference type="InterPro" id="IPR001750">
    <property type="entry name" value="ND/Mrp_TM"/>
</dbReference>
<reference evidence="8 9" key="1">
    <citation type="submission" date="2018-11" db="EMBL/GenBank/DDBJ databases">
        <title>Genomes From Bacteria Associated with the Canine Oral Cavity: a Test Case for Automated Genome-Based Taxonomic Assignment.</title>
        <authorList>
            <person name="Coil D.A."/>
            <person name="Jospin G."/>
            <person name="Darling A.E."/>
            <person name="Wallis C."/>
            <person name="Davis I.J."/>
            <person name="Harris S."/>
            <person name="Eisen J.A."/>
            <person name="Holcombe L.J."/>
            <person name="O'Flynn C."/>
        </authorList>
    </citation>
    <scope>NUCLEOTIDE SEQUENCE [LARGE SCALE GENOMIC DNA]</scope>
    <source>
        <strain evidence="8 9">OH770</strain>
    </source>
</reference>
<evidence type="ECO:0000256" key="2">
    <source>
        <dbReference type="ARBA" id="ARBA00022692"/>
    </source>
</evidence>
<evidence type="ECO:0000256" key="1">
    <source>
        <dbReference type="ARBA" id="ARBA00004127"/>
    </source>
</evidence>
<comment type="function">
    <text evidence="5">NDH-1 shuttles electrons from NADH, via FMN and iron-sulfur (Fe-S) centers, to quinones in the respiratory chain. The immediate electron acceptor for the enzyme in this species is believed to be a menaquinone. Couples the redox reaction to proton translocation (for every two electrons transferred, four hydrogen ions are translocated across the cytoplasmic membrane), and thus conserves the redox energy in a proton gradient.</text>
</comment>
<feature type="transmembrane region" description="Helical" evidence="5">
    <location>
        <begin position="14"/>
        <end position="35"/>
    </location>
</feature>
<evidence type="ECO:0000259" key="7">
    <source>
        <dbReference type="Pfam" id="PF00361"/>
    </source>
</evidence>
<feature type="domain" description="NADH:quinone oxidoreductase/Mrp antiporter transmembrane" evidence="7">
    <location>
        <begin position="158"/>
        <end position="455"/>
    </location>
</feature>
<dbReference type="NCBIfam" id="TIGR01770">
    <property type="entry name" value="NDH_I_N"/>
    <property type="match status" value="1"/>
</dbReference>
<dbReference type="PANTHER" id="PTHR22773">
    <property type="entry name" value="NADH DEHYDROGENASE"/>
    <property type="match status" value="1"/>
</dbReference>
<keyword evidence="5" id="KW-1278">Translocase</keyword>
<accession>A0A3P1SEV1</accession>
<keyword evidence="5" id="KW-0874">Quinone</keyword>
<feature type="transmembrane region" description="Helical" evidence="5">
    <location>
        <begin position="47"/>
        <end position="68"/>
    </location>
</feature>
<dbReference type="Proteomes" id="UP000280444">
    <property type="component" value="Unassembled WGS sequence"/>
</dbReference>
<evidence type="ECO:0000313" key="9">
    <source>
        <dbReference type="Proteomes" id="UP000280444"/>
    </source>
</evidence>
<feature type="transmembrane region" description="Helical" evidence="5">
    <location>
        <begin position="361"/>
        <end position="382"/>
    </location>
</feature>
<evidence type="ECO:0000313" key="8">
    <source>
        <dbReference type="EMBL" id="RRC95678.1"/>
    </source>
</evidence>
<keyword evidence="8" id="KW-0560">Oxidoreductase</keyword>
<comment type="similarity">
    <text evidence="5">Belongs to the complex I subunit 2 family.</text>
</comment>
<feature type="transmembrane region" description="Helical" evidence="5">
    <location>
        <begin position="334"/>
        <end position="355"/>
    </location>
</feature>
<dbReference type="GO" id="GO:0008137">
    <property type="term" value="F:NADH dehydrogenase (ubiquinone) activity"/>
    <property type="evidence" value="ECO:0007669"/>
    <property type="project" value="InterPro"/>
</dbReference>